<dbReference type="PANTHER" id="PTHR47485">
    <property type="entry name" value="THYLAKOID LUMENAL 17.4 KDA PROTEIN, CHLOROPLASTIC"/>
    <property type="match status" value="1"/>
</dbReference>
<proteinExistence type="predicted"/>
<evidence type="ECO:0000313" key="3">
    <source>
        <dbReference type="EMBL" id="MBR7619772.1"/>
    </source>
</evidence>
<feature type="signal peptide" evidence="2">
    <location>
        <begin position="1"/>
        <end position="21"/>
    </location>
</feature>
<protein>
    <submittedName>
        <fullName evidence="3">Pentapeptide repeat-containing protein</fullName>
    </submittedName>
</protein>
<sequence length="162" mass="16492">MKPLALLAVAAALTVALPASAQNAGQIAASRKGANCPKCNLFQADFSGLEIKGRNFAGARLRQSDLSLSVMNRANFGGADLRDVNAYGGVFSSANFAGADLTHASFVGTYLEGANFSGAHLDGTNFSGAEMARARGLSQGQLSRACGDGATQLPPGLRVPGC</sequence>
<dbReference type="RefSeq" id="WP_215340165.1">
    <property type="nucleotide sequence ID" value="NZ_JAGSGD010000001.1"/>
</dbReference>
<dbReference type="Pfam" id="PF00805">
    <property type="entry name" value="Pentapeptide"/>
    <property type="match status" value="2"/>
</dbReference>
<comment type="caution">
    <text evidence="3">The sequence shown here is derived from an EMBL/GenBank/DDBJ whole genome shotgun (WGS) entry which is preliminary data.</text>
</comment>
<dbReference type="AlphaFoldDB" id="A0A941HWZ5"/>
<evidence type="ECO:0000256" key="1">
    <source>
        <dbReference type="ARBA" id="ARBA00022737"/>
    </source>
</evidence>
<evidence type="ECO:0000256" key="2">
    <source>
        <dbReference type="SAM" id="SignalP"/>
    </source>
</evidence>
<dbReference type="EMBL" id="JAGSGD010000001">
    <property type="protein sequence ID" value="MBR7619772.1"/>
    <property type="molecule type" value="Genomic_DNA"/>
</dbReference>
<keyword evidence="4" id="KW-1185">Reference proteome</keyword>
<dbReference type="PANTHER" id="PTHR47485:SF1">
    <property type="entry name" value="THYLAKOID LUMENAL 17.4 KDA PROTEIN, CHLOROPLASTIC"/>
    <property type="match status" value="1"/>
</dbReference>
<keyword evidence="1" id="KW-0677">Repeat</keyword>
<name>A0A941HWZ5_9CAUL</name>
<reference evidence="3" key="1">
    <citation type="submission" date="2021-04" db="EMBL/GenBank/DDBJ databases">
        <title>Draft genome assembly of strain Phenylobacterium sp. 20VBR1 using MiniION and Illumina platforms.</title>
        <authorList>
            <person name="Thomas F.A."/>
            <person name="Krishnan K.P."/>
            <person name="Sinha R.K."/>
        </authorList>
    </citation>
    <scope>NUCLEOTIDE SEQUENCE</scope>
    <source>
        <strain evidence="3">20VBR1</strain>
    </source>
</reference>
<dbReference type="InterPro" id="IPR001646">
    <property type="entry name" value="5peptide_repeat"/>
</dbReference>
<accession>A0A941HWZ5</accession>
<dbReference type="Gene3D" id="2.160.20.80">
    <property type="entry name" value="E3 ubiquitin-protein ligase SopA"/>
    <property type="match status" value="1"/>
</dbReference>
<dbReference type="SUPFAM" id="SSF141571">
    <property type="entry name" value="Pentapeptide repeat-like"/>
    <property type="match status" value="1"/>
</dbReference>
<feature type="chain" id="PRO_5037052790" evidence="2">
    <location>
        <begin position="22"/>
        <end position="162"/>
    </location>
</feature>
<evidence type="ECO:0000313" key="4">
    <source>
        <dbReference type="Proteomes" id="UP000622580"/>
    </source>
</evidence>
<organism evidence="3 4">
    <name type="scientific">Phenylobacterium glaciei</name>
    <dbReference type="NCBI Taxonomy" id="2803784"/>
    <lineage>
        <taxon>Bacteria</taxon>
        <taxon>Pseudomonadati</taxon>
        <taxon>Pseudomonadota</taxon>
        <taxon>Alphaproteobacteria</taxon>
        <taxon>Caulobacterales</taxon>
        <taxon>Caulobacteraceae</taxon>
        <taxon>Phenylobacterium</taxon>
    </lineage>
</organism>
<keyword evidence="2" id="KW-0732">Signal</keyword>
<gene>
    <name evidence="3" type="ORF">JKL49_10265</name>
</gene>
<dbReference type="Proteomes" id="UP000622580">
    <property type="component" value="Unassembled WGS sequence"/>
</dbReference>